<feature type="chain" id="PRO_5040257028" description="DUF4774 domain-containing protein" evidence="2">
    <location>
        <begin position="24"/>
        <end position="481"/>
    </location>
</feature>
<keyword evidence="2" id="KW-0732">Signal</keyword>
<protein>
    <recommendedName>
        <fullName evidence="3">DUF4774 domain-containing protein</fullName>
    </recommendedName>
</protein>
<name>A0A9P0T744_PIEBR</name>
<dbReference type="Pfam" id="PF15999">
    <property type="entry name" value="DUF4774"/>
    <property type="match status" value="1"/>
</dbReference>
<dbReference type="Proteomes" id="UP001152562">
    <property type="component" value="Unassembled WGS sequence"/>
</dbReference>
<evidence type="ECO:0000256" key="2">
    <source>
        <dbReference type="SAM" id="SignalP"/>
    </source>
</evidence>
<evidence type="ECO:0000313" key="4">
    <source>
        <dbReference type="EMBL" id="CAH4008884.1"/>
    </source>
</evidence>
<dbReference type="InterPro" id="IPR031942">
    <property type="entry name" value="DUF4774"/>
</dbReference>
<evidence type="ECO:0000259" key="3">
    <source>
        <dbReference type="Pfam" id="PF15999"/>
    </source>
</evidence>
<dbReference type="EMBL" id="CALOZG010000003">
    <property type="protein sequence ID" value="CAH4008884.1"/>
    <property type="molecule type" value="Genomic_DNA"/>
</dbReference>
<feature type="signal peptide" evidence="2">
    <location>
        <begin position="1"/>
        <end position="23"/>
    </location>
</feature>
<accession>A0A9P0T744</accession>
<comment type="caution">
    <text evidence="4">The sequence shown here is derived from an EMBL/GenBank/DDBJ whole genome shotgun (WGS) entry which is preliminary data.</text>
</comment>
<evidence type="ECO:0000256" key="1">
    <source>
        <dbReference type="SAM" id="MobiDB-lite"/>
    </source>
</evidence>
<feature type="domain" description="DUF4774" evidence="3">
    <location>
        <begin position="379"/>
        <end position="432"/>
    </location>
</feature>
<evidence type="ECO:0000313" key="5">
    <source>
        <dbReference type="Proteomes" id="UP001152562"/>
    </source>
</evidence>
<dbReference type="AlphaFoldDB" id="A0A9P0T744"/>
<feature type="region of interest" description="Disordered" evidence="1">
    <location>
        <begin position="42"/>
        <end position="64"/>
    </location>
</feature>
<proteinExistence type="predicted"/>
<sequence length="481" mass="53779">MVQKYLLLLLLLSVSCFLDSVSSRPSNNESAPLKVEIPVETTTQVESEDERPVYQPDTKTNVPDDTRDIIDKINSINTGLEKPNGPIKHRYKIHTTGGTIVVDLEQLQKLQNEYENNEIKKVEMNALRKENESIKRYLYSREMKSGRNIETPMPPLPYMMNIPVIVMPQSFDFNNRFNFNSNLQSLATNDIYQTRQSSPSFPSFPTFPSLSSFPFQNFQLQWPFAQLFPFIIKDPFQTFSQGGSWNNLFEYGQNADVCSRKQKSVDESSPDSEENLNVLSDINSFNPLQKVHTRQERALKKRTISNRATHDEDKKGKKIYVTKPVTTSQKKTTKKPYVVEELEEVKNEESGDLRFPFGDFGWFGNKKPVAPSPGFFINKLRVRKGGVAIAGPGGVATAGRGGTAIVGPGGLAYTQPGGLAVAGPAARVVALSSDADLHSLIRRLQQDNDGSVPRSKQPIREGKVVATGPVVYYHPNDQTST</sequence>
<keyword evidence="5" id="KW-1185">Reference proteome</keyword>
<organism evidence="4 5">
    <name type="scientific">Pieris brassicae</name>
    <name type="common">White butterfly</name>
    <name type="synonym">Large white butterfly</name>
    <dbReference type="NCBI Taxonomy" id="7116"/>
    <lineage>
        <taxon>Eukaryota</taxon>
        <taxon>Metazoa</taxon>
        <taxon>Ecdysozoa</taxon>
        <taxon>Arthropoda</taxon>
        <taxon>Hexapoda</taxon>
        <taxon>Insecta</taxon>
        <taxon>Pterygota</taxon>
        <taxon>Neoptera</taxon>
        <taxon>Endopterygota</taxon>
        <taxon>Lepidoptera</taxon>
        <taxon>Glossata</taxon>
        <taxon>Ditrysia</taxon>
        <taxon>Papilionoidea</taxon>
        <taxon>Pieridae</taxon>
        <taxon>Pierinae</taxon>
        <taxon>Pieris</taxon>
    </lineage>
</organism>
<reference evidence="4" key="1">
    <citation type="submission" date="2022-05" db="EMBL/GenBank/DDBJ databases">
        <authorList>
            <person name="Okamura Y."/>
        </authorList>
    </citation>
    <scope>NUCLEOTIDE SEQUENCE</scope>
</reference>
<gene>
    <name evidence="4" type="ORF">PIBRA_LOCUS3113</name>
</gene>
<dbReference type="PROSITE" id="PS51257">
    <property type="entry name" value="PROKAR_LIPOPROTEIN"/>
    <property type="match status" value="1"/>
</dbReference>